<comment type="caution">
    <text evidence="11">The sequence shown here is derived from an EMBL/GenBank/DDBJ whole genome shotgun (WGS) entry which is preliminary data.</text>
</comment>
<dbReference type="InterPro" id="IPR000515">
    <property type="entry name" value="MetI-like"/>
</dbReference>
<comment type="caution">
    <text evidence="9">Lacks conserved residue(s) required for the propagation of feature annotation.</text>
</comment>
<dbReference type="RefSeq" id="WP_142058391.1">
    <property type="nucleotide sequence ID" value="NZ_VFPA01000003.1"/>
</dbReference>
<reference evidence="11 12" key="1">
    <citation type="submission" date="2019-06" db="EMBL/GenBank/DDBJ databases">
        <title>Sequencing the genomes of 1000 actinobacteria strains.</title>
        <authorList>
            <person name="Klenk H.-P."/>
        </authorList>
    </citation>
    <scope>NUCLEOTIDE SEQUENCE [LARGE SCALE GENOMIC DNA]</scope>
    <source>
        <strain evidence="11 12">DSM 45301</strain>
    </source>
</reference>
<dbReference type="Gene3D" id="1.10.3720.10">
    <property type="entry name" value="MetI-like"/>
    <property type="match status" value="1"/>
</dbReference>
<feature type="transmembrane region" description="Helical" evidence="9">
    <location>
        <begin position="273"/>
        <end position="295"/>
    </location>
</feature>
<evidence type="ECO:0000313" key="12">
    <source>
        <dbReference type="Proteomes" id="UP000315677"/>
    </source>
</evidence>
<keyword evidence="8 9" id="KW-0472">Membrane</keyword>
<feature type="domain" description="ABC transmembrane type-1" evidence="10">
    <location>
        <begin position="84"/>
        <end position="292"/>
    </location>
</feature>
<evidence type="ECO:0000313" key="11">
    <source>
        <dbReference type="EMBL" id="TQM09911.1"/>
    </source>
</evidence>
<feature type="transmembrane region" description="Helical" evidence="9">
    <location>
        <begin position="153"/>
        <end position="174"/>
    </location>
</feature>
<dbReference type="InterPro" id="IPR035906">
    <property type="entry name" value="MetI-like_sf"/>
</dbReference>
<feature type="transmembrane region" description="Helical" evidence="9">
    <location>
        <begin position="83"/>
        <end position="109"/>
    </location>
</feature>
<sequence>MSITSPATSSPAGAAAPLRAGRRRDTISAVFLGVLWLCLALASLFLLFVMIEIVRRGLARLDLQLLTAPPSRIRPENGGVRPAILGTVLVVGTTALLALPTGVGAAVYLEEYADRTRWWNRMIELNIQNLAAVPSVIFGILVLAFVVRAPLNIGAVALSGSIALALLILPVIIISTREALRAVPGEIRDGSLALGATRWQTVWRQLLPAAVPGIATGSILALSRAIGEAAPLILVGATTFVTFSPDGWLSRYTVMPVQIYTLVPQPDQASKDLAYGAILLLIVILVAMNALAIYLRNRFQRRW</sequence>
<dbReference type="NCBIfam" id="TIGR00974">
    <property type="entry name" value="3a0107s02c"/>
    <property type="match status" value="1"/>
</dbReference>
<dbReference type="OrthoDB" id="9775069at2"/>
<name>A0A543DKR0_9PSEU</name>
<evidence type="ECO:0000256" key="4">
    <source>
        <dbReference type="ARBA" id="ARBA00022448"/>
    </source>
</evidence>
<evidence type="ECO:0000256" key="9">
    <source>
        <dbReference type="RuleBase" id="RU363043"/>
    </source>
</evidence>
<keyword evidence="6 9" id="KW-0812">Transmembrane</keyword>
<keyword evidence="4" id="KW-0813">Transport</keyword>
<comment type="subcellular location">
    <subcellularLocation>
        <location evidence="2 9">Cell membrane</location>
        <topology evidence="2 9">Multi-pass membrane protein</topology>
    </subcellularLocation>
</comment>
<evidence type="ECO:0000256" key="5">
    <source>
        <dbReference type="ARBA" id="ARBA00022475"/>
    </source>
</evidence>
<comment type="function">
    <text evidence="1">Part of the binding-protein-dependent transport system for phosphate; probably responsible for the translocation of the substrate across the membrane.</text>
</comment>
<dbReference type="PROSITE" id="PS50928">
    <property type="entry name" value="ABC_TM1"/>
    <property type="match status" value="1"/>
</dbReference>
<dbReference type="GO" id="GO:0005886">
    <property type="term" value="C:plasma membrane"/>
    <property type="evidence" value="ECO:0007669"/>
    <property type="project" value="UniProtKB-SubCell"/>
</dbReference>
<evidence type="ECO:0000259" key="10">
    <source>
        <dbReference type="PROSITE" id="PS50928"/>
    </source>
</evidence>
<dbReference type="AlphaFoldDB" id="A0A543DKR0"/>
<organism evidence="11 12">
    <name type="scientific">Pseudonocardia kunmingensis</name>
    <dbReference type="NCBI Taxonomy" id="630975"/>
    <lineage>
        <taxon>Bacteria</taxon>
        <taxon>Bacillati</taxon>
        <taxon>Actinomycetota</taxon>
        <taxon>Actinomycetes</taxon>
        <taxon>Pseudonocardiales</taxon>
        <taxon>Pseudonocardiaceae</taxon>
        <taxon>Pseudonocardia</taxon>
    </lineage>
</organism>
<keyword evidence="7 9" id="KW-1133">Transmembrane helix</keyword>
<comment type="similarity">
    <text evidence="3 9">Belongs to the binding-protein-dependent transport system permease family. CysTW subfamily.</text>
</comment>
<evidence type="ECO:0000256" key="1">
    <source>
        <dbReference type="ARBA" id="ARBA00003510"/>
    </source>
</evidence>
<gene>
    <name evidence="11" type="ORF">FB558_5687</name>
</gene>
<keyword evidence="12" id="KW-1185">Reference proteome</keyword>
<dbReference type="GO" id="GO:0005315">
    <property type="term" value="F:phosphate transmembrane transporter activity"/>
    <property type="evidence" value="ECO:0007669"/>
    <property type="project" value="InterPro"/>
</dbReference>
<dbReference type="InterPro" id="IPR005672">
    <property type="entry name" value="Phosphate_PstA"/>
</dbReference>
<protein>
    <recommendedName>
        <fullName evidence="9">Phosphate transport system permease protein PstA</fullName>
    </recommendedName>
</protein>
<dbReference type="Proteomes" id="UP000315677">
    <property type="component" value="Unassembled WGS sequence"/>
</dbReference>
<proteinExistence type="inferred from homology"/>
<dbReference type="GO" id="GO:0035435">
    <property type="term" value="P:phosphate ion transmembrane transport"/>
    <property type="evidence" value="ECO:0007669"/>
    <property type="project" value="InterPro"/>
</dbReference>
<dbReference type="SUPFAM" id="SSF161098">
    <property type="entry name" value="MetI-like"/>
    <property type="match status" value="1"/>
</dbReference>
<evidence type="ECO:0000256" key="7">
    <source>
        <dbReference type="ARBA" id="ARBA00022989"/>
    </source>
</evidence>
<feature type="transmembrane region" description="Helical" evidence="9">
    <location>
        <begin position="29"/>
        <end position="51"/>
    </location>
</feature>
<evidence type="ECO:0000256" key="3">
    <source>
        <dbReference type="ARBA" id="ARBA00007069"/>
    </source>
</evidence>
<dbReference type="Pfam" id="PF00528">
    <property type="entry name" value="BPD_transp_1"/>
    <property type="match status" value="1"/>
</dbReference>
<dbReference type="PANTHER" id="PTHR43470">
    <property type="entry name" value="PHOSPHATE TRANSPORT SYSTEM PERMEASE PROTEIN PSTA-RELATED"/>
    <property type="match status" value="1"/>
</dbReference>
<dbReference type="CDD" id="cd06261">
    <property type="entry name" value="TM_PBP2"/>
    <property type="match status" value="1"/>
</dbReference>
<feature type="transmembrane region" description="Helical" evidence="9">
    <location>
        <begin position="130"/>
        <end position="147"/>
    </location>
</feature>
<evidence type="ECO:0000256" key="8">
    <source>
        <dbReference type="ARBA" id="ARBA00023136"/>
    </source>
</evidence>
<keyword evidence="5 9" id="KW-1003">Cell membrane</keyword>
<accession>A0A543DKR0</accession>
<dbReference type="EMBL" id="VFPA01000003">
    <property type="protein sequence ID" value="TQM09911.1"/>
    <property type="molecule type" value="Genomic_DNA"/>
</dbReference>
<evidence type="ECO:0000256" key="2">
    <source>
        <dbReference type="ARBA" id="ARBA00004651"/>
    </source>
</evidence>
<evidence type="ECO:0000256" key="6">
    <source>
        <dbReference type="ARBA" id="ARBA00022692"/>
    </source>
</evidence>